<dbReference type="InterPro" id="IPR019832">
    <property type="entry name" value="Mn/Fe_SOD_C"/>
</dbReference>
<dbReference type="InterPro" id="IPR019831">
    <property type="entry name" value="Mn/Fe_SOD_N"/>
</dbReference>
<comment type="function">
    <text evidence="9">Destroys radicals which are normally produced within the cells and which are toxic to biological systems.</text>
</comment>
<evidence type="ECO:0000259" key="10">
    <source>
        <dbReference type="Pfam" id="PF00081"/>
    </source>
</evidence>
<sequence length="222" mass="25084">MSAKIVQNMLKCAPFNRLYMSQIRSKATLPCLKFEYKDLEPIISRDIMEIHHQKHHNTYVVNYNNTLDKLQTAVAKDDTATIISLSPALKFNGGGHINHSIFWDTLTPHSTKPSDDLNKALIQNFGSCDEFKKQLATASIAVQGSGWGWLGFNPQTKKLTVISCANQDPLFPTTGLIPLFGIDVWEHAYYLQYKNVRADYVNAIFEVVDWDAVSKRFSEASI</sequence>
<dbReference type="GO" id="GO:0005739">
    <property type="term" value="C:mitochondrion"/>
    <property type="evidence" value="ECO:0007669"/>
    <property type="project" value="TreeGrafter"/>
</dbReference>
<dbReference type="InterPro" id="IPR001189">
    <property type="entry name" value="Mn/Fe_SOD"/>
</dbReference>
<dbReference type="EMBL" id="CARXXK010000001">
    <property type="protein sequence ID" value="CAI6349750.1"/>
    <property type="molecule type" value="Genomic_DNA"/>
</dbReference>
<evidence type="ECO:0000256" key="7">
    <source>
        <dbReference type="ARBA" id="ARBA00049204"/>
    </source>
</evidence>
<evidence type="ECO:0000256" key="9">
    <source>
        <dbReference type="RuleBase" id="RU000414"/>
    </source>
</evidence>
<dbReference type="PIRSF" id="PIRSF000349">
    <property type="entry name" value="SODismutase"/>
    <property type="match status" value="1"/>
</dbReference>
<dbReference type="InterPro" id="IPR036324">
    <property type="entry name" value="Mn/Fe_SOD_N_sf"/>
</dbReference>
<comment type="function">
    <text evidence="1">Destroys superoxide anion radicals which are normally produced within the cells and which are toxic to biological systems.</text>
</comment>
<evidence type="ECO:0000256" key="1">
    <source>
        <dbReference type="ARBA" id="ARBA00002170"/>
    </source>
</evidence>
<evidence type="ECO:0000256" key="5">
    <source>
        <dbReference type="ARBA" id="ARBA00023002"/>
    </source>
</evidence>
<reference evidence="12 13" key="1">
    <citation type="submission" date="2023-01" db="EMBL/GenBank/DDBJ databases">
        <authorList>
            <person name="Whitehead M."/>
        </authorList>
    </citation>
    <scope>NUCLEOTIDE SEQUENCE [LARGE SCALE GENOMIC DNA]</scope>
</reference>
<accession>A0AAV0W0Q7</accession>
<feature type="binding site" evidence="8">
    <location>
        <position position="51"/>
    </location>
    <ligand>
        <name>Mn(2+)</name>
        <dbReference type="ChEBI" id="CHEBI:29035"/>
    </ligand>
</feature>
<keyword evidence="5 9" id="KW-0560">Oxidoreductase</keyword>
<dbReference type="Pfam" id="PF02777">
    <property type="entry name" value="Sod_Fe_C"/>
    <property type="match status" value="1"/>
</dbReference>
<dbReference type="PRINTS" id="PR01703">
    <property type="entry name" value="MNSODISMTASE"/>
</dbReference>
<gene>
    <name evidence="12" type="ORF">MEUPH1_LOCUS6277</name>
</gene>
<evidence type="ECO:0000256" key="6">
    <source>
        <dbReference type="ARBA" id="ARBA00023211"/>
    </source>
</evidence>
<organism evidence="12 13">
    <name type="scientific">Macrosiphum euphorbiae</name>
    <name type="common">potato aphid</name>
    <dbReference type="NCBI Taxonomy" id="13131"/>
    <lineage>
        <taxon>Eukaryota</taxon>
        <taxon>Metazoa</taxon>
        <taxon>Ecdysozoa</taxon>
        <taxon>Arthropoda</taxon>
        <taxon>Hexapoda</taxon>
        <taxon>Insecta</taxon>
        <taxon>Pterygota</taxon>
        <taxon>Neoptera</taxon>
        <taxon>Paraneoptera</taxon>
        <taxon>Hemiptera</taxon>
        <taxon>Sternorrhyncha</taxon>
        <taxon>Aphidomorpha</taxon>
        <taxon>Aphidoidea</taxon>
        <taxon>Aphididae</taxon>
        <taxon>Macrosiphini</taxon>
        <taxon>Macrosiphum</taxon>
    </lineage>
</organism>
<evidence type="ECO:0000313" key="12">
    <source>
        <dbReference type="EMBL" id="CAI6349750.1"/>
    </source>
</evidence>
<dbReference type="InterPro" id="IPR036314">
    <property type="entry name" value="SOD_C_sf"/>
</dbReference>
<dbReference type="Pfam" id="PF00081">
    <property type="entry name" value="Sod_Fe_N"/>
    <property type="match status" value="1"/>
</dbReference>
<keyword evidence="4 8" id="KW-0479">Metal-binding</keyword>
<protein>
    <recommendedName>
        <fullName evidence="3 9">Superoxide dismutase</fullName>
        <ecNumber evidence="3 9">1.15.1.1</ecNumber>
    </recommendedName>
</protein>
<dbReference type="SUPFAM" id="SSF46609">
    <property type="entry name" value="Fe,Mn superoxide dismutase (SOD), N-terminal domain"/>
    <property type="match status" value="1"/>
</dbReference>
<feature type="domain" description="Manganese/iron superoxide dismutase N-terminal" evidence="10">
    <location>
        <begin position="28"/>
        <end position="106"/>
    </location>
</feature>
<name>A0AAV0W0Q7_9HEMI</name>
<dbReference type="PROSITE" id="PS00088">
    <property type="entry name" value="SOD_MN"/>
    <property type="match status" value="1"/>
</dbReference>
<dbReference type="Gene3D" id="1.10.287.990">
    <property type="entry name" value="Fe,Mn superoxide dismutase (SOD) domain"/>
    <property type="match status" value="1"/>
</dbReference>
<dbReference type="Gene3D" id="3.55.40.20">
    <property type="entry name" value="Iron/manganese superoxide dismutase, C-terminal domain"/>
    <property type="match status" value="1"/>
</dbReference>
<dbReference type="GO" id="GO:0030145">
    <property type="term" value="F:manganese ion binding"/>
    <property type="evidence" value="ECO:0007669"/>
    <property type="project" value="TreeGrafter"/>
</dbReference>
<comment type="caution">
    <text evidence="12">The sequence shown here is derived from an EMBL/GenBank/DDBJ whole genome shotgun (WGS) entry which is preliminary data.</text>
</comment>
<evidence type="ECO:0000256" key="8">
    <source>
        <dbReference type="PIRSR" id="PIRSR000349-1"/>
    </source>
</evidence>
<dbReference type="InterPro" id="IPR050265">
    <property type="entry name" value="Fe/Mn_Superoxide_Dismutase"/>
</dbReference>
<comment type="similarity">
    <text evidence="2 9">Belongs to the iron/manganese superoxide dismutase family.</text>
</comment>
<dbReference type="FunFam" id="3.55.40.20:FF:000004">
    <property type="entry name" value="Superoxide dismutase [Fe]"/>
    <property type="match status" value="1"/>
</dbReference>
<evidence type="ECO:0000256" key="2">
    <source>
        <dbReference type="ARBA" id="ARBA00008714"/>
    </source>
</evidence>
<evidence type="ECO:0000259" key="11">
    <source>
        <dbReference type="Pfam" id="PF02777"/>
    </source>
</evidence>
<dbReference type="FunFam" id="1.10.287.990:FF:000001">
    <property type="entry name" value="Superoxide dismutase"/>
    <property type="match status" value="1"/>
</dbReference>
<dbReference type="PANTHER" id="PTHR11404:SF6">
    <property type="entry name" value="SUPEROXIDE DISMUTASE [MN], MITOCHONDRIAL"/>
    <property type="match status" value="1"/>
</dbReference>
<feature type="binding site" evidence="8">
    <location>
        <position position="99"/>
    </location>
    <ligand>
        <name>Mn(2+)</name>
        <dbReference type="ChEBI" id="CHEBI:29035"/>
    </ligand>
</feature>
<feature type="binding site" evidence="8">
    <location>
        <position position="187"/>
    </location>
    <ligand>
        <name>Mn(2+)</name>
        <dbReference type="ChEBI" id="CHEBI:29035"/>
    </ligand>
</feature>
<feature type="domain" description="Manganese/iron superoxide dismutase C-terminal" evidence="11">
    <location>
        <begin position="113"/>
        <end position="216"/>
    </location>
</feature>
<comment type="catalytic activity">
    <reaction evidence="7 9">
        <text>2 superoxide + 2 H(+) = H2O2 + O2</text>
        <dbReference type="Rhea" id="RHEA:20696"/>
        <dbReference type="ChEBI" id="CHEBI:15378"/>
        <dbReference type="ChEBI" id="CHEBI:15379"/>
        <dbReference type="ChEBI" id="CHEBI:16240"/>
        <dbReference type="ChEBI" id="CHEBI:18421"/>
        <dbReference type="EC" id="1.15.1.1"/>
    </reaction>
</comment>
<dbReference type="AlphaFoldDB" id="A0AAV0W0Q7"/>
<dbReference type="SUPFAM" id="SSF54719">
    <property type="entry name" value="Fe,Mn superoxide dismutase (SOD), C-terminal domain"/>
    <property type="match status" value="1"/>
</dbReference>
<dbReference type="GO" id="GO:0004784">
    <property type="term" value="F:superoxide dismutase activity"/>
    <property type="evidence" value="ECO:0007669"/>
    <property type="project" value="UniProtKB-EC"/>
</dbReference>
<feature type="binding site" evidence="8">
    <location>
        <position position="183"/>
    </location>
    <ligand>
        <name>Mn(2+)</name>
        <dbReference type="ChEBI" id="CHEBI:29035"/>
    </ligand>
</feature>
<proteinExistence type="inferred from homology"/>
<evidence type="ECO:0000256" key="3">
    <source>
        <dbReference type="ARBA" id="ARBA00012682"/>
    </source>
</evidence>
<dbReference type="Proteomes" id="UP001160148">
    <property type="component" value="Unassembled WGS sequence"/>
</dbReference>
<dbReference type="EC" id="1.15.1.1" evidence="3 9"/>
<evidence type="ECO:0000313" key="13">
    <source>
        <dbReference type="Proteomes" id="UP001160148"/>
    </source>
</evidence>
<keyword evidence="6" id="KW-0464">Manganese</keyword>
<evidence type="ECO:0000256" key="4">
    <source>
        <dbReference type="ARBA" id="ARBA00022723"/>
    </source>
</evidence>
<dbReference type="PANTHER" id="PTHR11404">
    <property type="entry name" value="SUPEROXIDE DISMUTASE 2"/>
    <property type="match status" value="1"/>
</dbReference>
<dbReference type="InterPro" id="IPR019833">
    <property type="entry name" value="Mn/Fe_SOD_BS"/>
</dbReference>
<keyword evidence="13" id="KW-1185">Reference proteome</keyword>